<organism evidence="4 5">
    <name type="scientific">Candidatus Thermofonsia Clade 1 bacterium</name>
    <dbReference type="NCBI Taxonomy" id="2364210"/>
    <lineage>
        <taxon>Bacteria</taxon>
        <taxon>Bacillati</taxon>
        <taxon>Chloroflexota</taxon>
        <taxon>Candidatus Thermofontia</taxon>
        <taxon>Candidatus Thermofonsia Clade 1</taxon>
    </lineage>
</organism>
<feature type="domain" description="CASTOR ACT" evidence="2">
    <location>
        <begin position="61"/>
        <end position="120"/>
    </location>
</feature>
<dbReference type="InterPro" id="IPR051719">
    <property type="entry name" value="CASTOR_mTORC1"/>
</dbReference>
<keyword evidence="1" id="KW-0812">Transmembrane</keyword>
<proteinExistence type="predicted"/>
<dbReference type="InterPro" id="IPR027795">
    <property type="entry name" value="CASTOR_ACT_dom"/>
</dbReference>
<dbReference type="SUPFAM" id="SSF55021">
    <property type="entry name" value="ACT-like"/>
    <property type="match status" value="2"/>
</dbReference>
<keyword evidence="1" id="KW-1133">Transmembrane helix</keyword>
<evidence type="ECO:0000259" key="2">
    <source>
        <dbReference type="Pfam" id="PF13840"/>
    </source>
</evidence>
<dbReference type="AlphaFoldDB" id="A0A2M8PEH5"/>
<keyword evidence="1" id="KW-0472">Membrane</keyword>
<dbReference type="InterPro" id="IPR049447">
    <property type="entry name" value="A9CJY8-like_N"/>
</dbReference>
<comment type="caution">
    <text evidence="4">The sequence shown here is derived from an EMBL/GenBank/DDBJ whole genome shotgun (WGS) entry which is preliminary data.</text>
</comment>
<dbReference type="Pfam" id="PF21631">
    <property type="entry name" value="A9CJY8-like_N"/>
    <property type="match status" value="1"/>
</dbReference>
<dbReference type="InterPro" id="IPR045865">
    <property type="entry name" value="ACT-like_dom_sf"/>
</dbReference>
<name>A0A2M8PEH5_9CHLR</name>
<dbReference type="PANTHER" id="PTHR31131">
    <property type="entry name" value="CHROMOSOME 1, WHOLE GENOME SHOTGUN SEQUENCE"/>
    <property type="match status" value="1"/>
</dbReference>
<sequence>MQPSDLTLSILPEPLAVCQLPPEAPLPSWASGSLVALVRTAEELSVVCAEAAVPLGLPREGDLRALKIEGALEFGLTGVLAGISTALAAVGITIFAISTYNTDYILVRGASLERACRALRLEGYHILPEGELQ</sequence>
<dbReference type="PIRSF" id="PIRSF008459">
    <property type="entry name" value="UCP008459"/>
    <property type="match status" value="1"/>
</dbReference>
<dbReference type="Gene3D" id="3.30.2130.10">
    <property type="entry name" value="VC0802-like"/>
    <property type="match status" value="1"/>
</dbReference>
<reference evidence="4 5" key="1">
    <citation type="submission" date="2017-11" db="EMBL/GenBank/DDBJ databases">
        <title>Evolution of Phototrophy in the Chloroflexi Phylum Driven by Horizontal Gene Transfer.</title>
        <authorList>
            <person name="Ward L.M."/>
            <person name="Hemp J."/>
            <person name="Shih P.M."/>
            <person name="Mcglynn S.E."/>
            <person name="Fischer W."/>
        </authorList>
    </citation>
    <scope>NUCLEOTIDE SEQUENCE [LARGE SCALE GENOMIC DNA]</scope>
    <source>
        <strain evidence="4">JP3_13</strain>
    </source>
</reference>
<dbReference type="InterPro" id="IPR016540">
    <property type="entry name" value="UCP008459"/>
</dbReference>
<dbReference type="PANTHER" id="PTHR31131:SF6">
    <property type="entry name" value="CASTOR ACT DOMAIN-CONTAINING PROTEIN"/>
    <property type="match status" value="1"/>
</dbReference>
<evidence type="ECO:0000256" key="1">
    <source>
        <dbReference type="SAM" id="Phobius"/>
    </source>
</evidence>
<protein>
    <submittedName>
        <fullName evidence="4">Uncharacterized protein</fullName>
    </submittedName>
</protein>
<gene>
    <name evidence="4" type="ORF">CUN49_08190</name>
</gene>
<dbReference type="Pfam" id="PF13840">
    <property type="entry name" value="ACT_7"/>
    <property type="match status" value="1"/>
</dbReference>
<dbReference type="EMBL" id="PGTM01000099">
    <property type="protein sequence ID" value="PJF35891.1"/>
    <property type="molecule type" value="Genomic_DNA"/>
</dbReference>
<feature type="transmembrane region" description="Helical" evidence="1">
    <location>
        <begin position="74"/>
        <end position="97"/>
    </location>
</feature>
<evidence type="ECO:0000313" key="5">
    <source>
        <dbReference type="Proteomes" id="UP000229681"/>
    </source>
</evidence>
<evidence type="ECO:0000259" key="3">
    <source>
        <dbReference type="Pfam" id="PF21631"/>
    </source>
</evidence>
<evidence type="ECO:0000313" key="4">
    <source>
        <dbReference type="EMBL" id="PJF35891.1"/>
    </source>
</evidence>
<dbReference type="Proteomes" id="UP000229681">
    <property type="component" value="Unassembled WGS sequence"/>
</dbReference>
<accession>A0A2M8PEH5</accession>
<feature type="domain" description="A9CJY8-like N-terminal" evidence="3">
    <location>
        <begin position="16"/>
        <end position="54"/>
    </location>
</feature>